<feature type="transmembrane region" description="Helical" evidence="1">
    <location>
        <begin position="14"/>
        <end position="35"/>
    </location>
</feature>
<feature type="domain" description="EAL" evidence="2">
    <location>
        <begin position="312"/>
        <end position="557"/>
    </location>
</feature>
<dbReference type="Gene3D" id="3.20.20.450">
    <property type="entry name" value="EAL domain"/>
    <property type="match status" value="1"/>
</dbReference>
<organism evidence="3 4">
    <name type="scientific">Pseudoalteromonas espejiana</name>
    <dbReference type="NCBI Taxonomy" id="28107"/>
    <lineage>
        <taxon>Bacteria</taxon>
        <taxon>Pseudomonadati</taxon>
        <taxon>Pseudomonadota</taxon>
        <taxon>Gammaproteobacteria</taxon>
        <taxon>Alteromonadales</taxon>
        <taxon>Pseudoalteromonadaceae</taxon>
        <taxon>Pseudoalteromonas</taxon>
    </lineage>
</organism>
<keyword evidence="1" id="KW-0472">Membrane</keyword>
<feature type="transmembrane region" description="Helical" evidence="1">
    <location>
        <begin position="114"/>
        <end position="132"/>
    </location>
</feature>
<dbReference type="Proteomes" id="UP000321419">
    <property type="component" value="Unassembled WGS sequence"/>
</dbReference>
<protein>
    <recommendedName>
        <fullName evidence="2">EAL domain-containing protein</fullName>
    </recommendedName>
</protein>
<dbReference type="CDD" id="cd01948">
    <property type="entry name" value="EAL"/>
    <property type="match status" value="1"/>
</dbReference>
<reference evidence="3 4" key="1">
    <citation type="submission" date="2019-07" db="EMBL/GenBank/DDBJ databases">
        <title>Whole genome shotgun sequence of Pseudoalteromonas espejiana NBRC 102222.</title>
        <authorList>
            <person name="Hosoyama A."/>
            <person name="Uohara A."/>
            <person name="Ohji S."/>
            <person name="Ichikawa N."/>
        </authorList>
    </citation>
    <scope>NUCLEOTIDE SEQUENCE [LARGE SCALE GENOMIC DNA]</scope>
    <source>
        <strain evidence="3 4">NBRC 102222</strain>
    </source>
</reference>
<dbReference type="RefSeq" id="WP_089346508.1">
    <property type="nucleotide sequence ID" value="NZ_BJUM01000001.1"/>
</dbReference>
<dbReference type="GO" id="GO:0071111">
    <property type="term" value="F:cyclic-guanylate-specific phosphodiesterase activity"/>
    <property type="evidence" value="ECO:0007669"/>
    <property type="project" value="InterPro"/>
</dbReference>
<evidence type="ECO:0000256" key="1">
    <source>
        <dbReference type="SAM" id="Phobius"/>
    </source>
</evidence>
<dbReference type="OrthoDB" id="5894408at2"/>
<dbReference type="PANTHER" id="PTHR33121">
    <property type="entry name" value="CYCLIC DI-GMP PHOSPHODIESTERASE PDEF"/>
    <property type="match status" value="1"/>
</dbReference>
<evidence type="ECO:0000259" key="2">
    <source>
        <dbReference type="PROSITE" id="PS50883"/>
    </source>
</evidence>
<dbReference type="SUPFAM" id="SSF141868">
    <property type="entry name" value="EAL domain-like"/>
    <property type="match status" value="1"/>
</dbReference>
<keyword evidence="1" id="KW-1133">Transmembrane helix</keyword>
<keyword evidence="1" id="KW-0812">Transmembrane</keyword>
<keyword evidence="4" id="KW-1185">Reference proteome</keyword>
<dbReference type="InterPro" id="IPR035919">
    <property type="entry name" value="EAL_sf"/>
</dbReference>
<dbReference type="SMART" id="SM00052">
    <property type="entry name" value="EAL"/>
    <property type="match status" value="1"/>
</dbReference>
<name>A0A510XQA9_9GAMM</name>
<dbReference type="Pfam" id="PF00563">
    <property type="entry name" value="EAL"/>
    <property type="match status" value="1"/>
</dbReference>
<dbReference type="InterPro" id="IPR050706">
    <property type="entry name" value="Cyclic-di-GMP_PDE-like"/>
</dbReference>
<dbReference type="PANTHER" id="PTHR33121:SF32">
    <property type="entry name" value="RNASE E SPECIFICITY FACTOR CSRD"/>
    <property type="match status" value="1"/>
</dbReference>
<sequence length="557" mass="63920">MYKALIPFVKQKKIFYLALVALVLIVLNVLLLSTLNNKIHQNGKQLTQQIYELQINTHADKNVVEALAQSKGFMLAAQSNTAHFKYLVDIQRDVFSYKTLSISLYYWPAWVEQGHLFILLNLIVLGAVGWWVKWWKVLVKKPTPLKSIPFSATNTATKLAAQVPALNCEVKSMYGVTSVKHSLFAIVQCDCEFDPNTDTQASFKVMIAKYFKELPNISINLFSANNLAITFNNIPAAKLEHYSERLHECVYQICLRYRSTVKRKNIKVGMCNYQLGADQSAIFKLAKSALLLSEGSLIQHWHRLPLQYDQGNLISGKEVIENIKKNKFILFFQPLFTLTTGEILQHEVLIRIRQQPHGLLAARYFINQDFNNQEAFELDTAVLLQVKKLILAEPTALTVSVNLHISNWFNDKFWSWFVDNMKDFTTNRKLQFEMSEADFIKYQVQLTPAFEKLNSMHRLLVIDNFHHLENMNKIAAHKLVSGVKLGYELVHNIDEKTPQQKEVKRIVTQSKLLGIPVYAVGVETQKELLMLAKLGVVAAQGFYFSEPLQEFNHATFY</sequence>
<proteinExistence type="predicted"/>
<comment type="caution">
    <text evidence="3">The sequence shown here is derived from an EMBL/GenBank/DDBJ whole genome shotgun (WGS) entry which is preliminary data.</text>
</comment>
<accession>A0A510XQA9</accession>
<evidence type="ECO:0000313" key="4">
    <source>
        <dbReference type="Proteomes" id="UP000321419"/>
    </source>
</evidence>
<dbReference type="AlphaFoldDB" id="A0A510XQA9"/>
<gene>
    <name evidence="3" type="ORF">PES01_00500</name>
</gene>
<evidence type="ECO:0000313" key="3">
    <source>
        <dbReference type="EMBL" id="GEK53205.1"/>
    </source>
</evidence>
<dbReference type="PROSITE" id="PS50883">
    <property type="entry name" value="EAL"/>
    <property type="match status" value="1"/>
</dbReference>
<dbReference type="InterPro" id="IPR001633">
    <property type="entry name" value="EAL_dom"/>
</dbReference>
<dbReference type="EMBL" id="BJUM01000001">
    <property type="protein sequence ID" value="GEK53205.1"/>
    <property type="molecule type" value="Genomic_DNA"/>
</dbReference>